<dbReference type="AlphaFoldDB" id="A0A0J8B2K8"/>
<dbReference type="CDD" id="cd18086">
    <property type="entry name" value="HsC9orf114-like"/>
    <property type="match status" value="1"/>
</dbReference>
<dbReference type="PANTHER" id="PTHR12150:SF13">
    <property type="entry name" value="METHYLTRANSFERASE C9ORF114-RELATED"/>
    <property type="match status" value="1"/>
</dbReference>
<name>A0A0J8B2K8_BETVV</name>
<protein>
    <submittedName>
        <fullName evidence="2">Uncharacterized protein</fullName>
    </submittedName>
</protein>
<evidence type="ECO:0000313" key="2">
    <source>
        <dbReference type="EMBL" id="KMS94082.1"/>
    </source>
</evidence>
<feature type="non-terminal residue" evidence="2">
    <location>
        <position position="216"/>
    </location>
</feature>
<proteinExistence type="inferred from homology"/>
<gene>
    <name evidence="2" type="ORF">BVRB_024980</name>
</gene>
<reference evidence="2 3" key="1">
    <citation type="journal article" date="2014" name="Nature">
        <title>The genome of the recently domesticated crop plant sugar beet (Beta vulgaris).</title>
        <authorList>
            <person name="Dohm J.C."/>
            <person name="Minoche A.E."/>
            <person name="Holtgrawe D."/>
            <person name="Capella-Gutierrez S."/>
            <person name="Zakrzewski F."/>
            <person name="Tafer H."/>
            <person name="Rupp O."/>
            <person name="Sorensen T.R."/>
            <person name="Stracke R."/>
            <person name="Reinhardt R."/>
            <person name="Goesmann A."/>
            <person name="Kraft T."/>
            <person name="Schulz B."/>
            <person name="Stadler P.F."/>
            <person name="Schmidt T."/>
            <person name="Gabaldon T."/>
            <person name="Lehrach H."/>
            <person name="Weisshaar B."/>
            <person name="Himmelbauer H."/>
        </authorList>
    </citation>
    <scope>NUCLEOTIDE SEQUENCE [LARGE SCALE GENOMIC DNA]</scope>
    <source>
        <tissue evidence="2">Taproot</tissue>
    </source>
</reference>
<keyword evidence="3" id="KW-1185">Reference proteome</keyword>
<dbReference type="EMBL" id="KQ096335">
    <property type="protein sequence ID" value="KMS94082.1"/>
    <property type="molecule type" value="Genomic_DNA"/>
</dbReference>
<comment type="similarity">
    <text evidence="1">Belongs to the class IV-like SAM-binding methyltransferase superfamily.</text>
</comment>
<dbReference type="OrthoDB" id="361029at2759"/>
<dbReference type="InterPro" id="IPR029028">
    <property type="entry name" value="Alpha/beta_knot_MTases"/>
</dbReference>
<evidence type="ECO:0000256" key="1">
    <source>
        <dbReference type="ARBA" id="ARBA00009841"/>
    </source>
</evidence>
<dbReference type="Gene3D" id="2.40.50.140">
    <property type="entry name" value="Nucleic acid-binding proteins"/>
    <property type="match status" value="1"/>
</dbReference>
<feature type="non-terminal residue" evidence="2">
    <location>
        <position position="1"/>
    </location>
</feature>
<dbReference type="InterPro" id="IPR012340">
    <property type="entry name" value="NA-bd_OB-fold"/>
</dbReference>
<dbReference type="InterPro" id="IPR029026">
    <property type="entry name" value="tRNA_m1G_MTases_N"/>
</dbReference>
<sequence length="216" mass="23710">DTRTAEKHTSLDQISRPRSYTVSLALPGSIISNAQTTELKTYLAGQIARAATIFNIDEIIVFSEVHIRLQMPFISSDNESSLGWIQTSHRRYAGLLNPLDAPHHLRADKVCKYREGVSVKNTDHGTLVDVGLRQHVLIPDKIPANVRITVSLTNPANVCKCAKGTAVSPTRPKEDLGLYWGYTTRMAAGLSEVFSNCPYESGYDLALGTSERGKIA</sequence>
<dbReference type="SUPFAM" id="SSF75217">
    <property type="entry name" value="alpha/beta knot"/>
    <property type="match status" value="1"/>
</dbReference>
<accession>A0A0J8B2K8</accession>
<dbReference type="Gene3D" id="3.40.1280.10">
    <property type="match status" value="1"/>
</dbReference>
<dbReference type="SUPFAM" id="SSF50249">
    <property type="entry name" value="Nucleic acid-binding proteins"/>
    <property type="match status" value="1"/>
</dbReference>
<organism evidence="2 3">
    <name type="scientific">Beta vulgaris subsp. vulgaris</name>
    <name type="common">Beet</name>
    <dbReference type="NCBI Taxonomy" id="3555"/>
    <lineage>
        <taxon>Eukaryota</taxon>
        <taxon>Viridiplantae</taxon>
        <taxon>Streptophyta</taxon>
        <taxon>Embryophyta</taxon>
        <taxon>Tracheophyta</taxon>
        <taxon>Spermatophyta</taxon>
        <taxon>Magnoliopsida</taxon>
        <taxon>eudicotyledons</taxon>
        <taxon>Gunneridae</taxon>
        <taxon>Pentapetalae</taxon>
        <taxon>Caryophyllales</taxon>
        <taxon>Chenopodiaceae</taxon>
        <taxon>Betoideae</taxon>
        <taxon>Beta</taxon>
    </lineage>
</organism>
<dbReference type="PANTHER" id="PTHR12150">
    <property type="entry name" value="CLASS IV SAM-BINDING METHYLTRANSFERASE-RELATED"/>
    <property type="match status" value="1"/>
</dbReference>
<dbReference type="Gramene" id="KMS94082">
    <property type="protein sequence ID" value="KMS94082"/>
    <property type="gene ID" value="BVRB_024980"/>
</dbReference>
<dbReference type="InterPro" id="IPR003750">
    <property type="entry name" value="Put_MeTrfase-C9orf114-like"/>
</dbReference>
<dbReference type="Pfam" id="PF02598">
    <property type="entry name" value="Methyltrn_RNA_3"/>
    <property type="match status" value="2"/>
</dbReference>
<dbReference type="Proteomes" id="UP000035740">
    <property type="component" value="Unassembled WGS sequence"/>
</dbReference>
<evidence type="ECO:0000313" key="3">
    <source>
        <dbReference type="Proteomes" id="UP000035740"/>
    </source>
</evidence>